<reference evidence="2 3" key="1">
    <citation type="journal article" date="2016" name="Gut Pathog.">
        <title>Whole genome sequencing of "Faecalibaculum rodentium" ALO17, isolated from C57BL/6J laboratory mouse feces.</title>
        <authorList>
            <person name="Lim S."/>
            <person name="Chang D.H."/>
            <person name="Ahn S."/>
            <person name="Kim B.C."/>
        </authorList>
    </citation>
    <scope>NUCLEOTIDE SEQUENCE [LARGE SCALE GENOMIC DNA]</scope>
    <source>
        <strain evidence="2 3">Alo17</strain>
    </source>
</reference>
<gene>
    <name evidence="2" type="ORF">AALO17_09350</name>
</gene>
<evidence type="ECO:0000256" key="1">
    <source>
        <dbReference type="SAM" id="MobiDB-lite"/>
    </source>
</evidence>
<sequence>MTPTRSRDQAIQSMLLAETDGVPEAGFRFRSGERTPESTENAGF</sequence>
<dbReference type="EMBL" id="CP011391">
    <property type="protein sequence ID" value="AMK54069.1"/>
    <property type="molecule type" value="Genomic_DNA"/>
</dbReference>
<name>A0A140DTU2_9FIRM</name>
<evidence type="ECO:0000313" key="2">
    <source>
        <dbReference type="EMBL" id="AMK54069.1"/>
    </source>
</evidence>
<protein>
    <submittedName>
        <fullName evidence="2">Uncharacterized protein</fullName>
    </submittedName>
</protein>
<dbReference type="Proteomes" id="UP000069771">
    <property type="component" value="Chromosome"/>
</dbReference>
<accession>A0A140DTU2</accession>
<dbReference type="KEGG" id="fro:AALO17_09350"/>
<dbReference type="STRING" id="1702221.AALO17_09350"/>
<dbReference type="AlphaFoldDB" id="A0A140DTU2"/>
<keyword evidence="3" id="KW-1185">Reference proteome</keyword>
<evidence type="ECO:0000313" key="3">
    <source>
        <dbReference type="Proteomes" id="UP000069771"/>
    </source>
</evidence>
<proteinExistence type="predicted"/>
<organism evidence="2 3">
    <name type="scientific">Faecalibaculum rodentium</name>
    <dbReference type="NCBI Taxonomy" id="1702221"/>
    <lineage>
        <taxon>Bacteria</taxon>
        <taxon>Bacillati</taxon>
        <taxon>Bacillota</taxon>
        <taxon>Erysipelotrichia</taxon>
        <taxon>Erysipelotrichales</taxon>
        <taxon>Erysipelotrichaceae</taxon>
        <taxon>Faecalibaculum</taxon>
    </lineage>
</organism>
<feature type="region of interest" description="Disordered" evidence="1">
    <location>
        <begin position="18"/>
        <end position="44"/>
    </location>
</feature>